<dbReference type="Proteomes" id="UP000223913">
    <property type="component" value="Unassembled WGS sequence"/>
</dbReference>
<organism evidence="4 5">
    <name type="scientific">Flavilitoribacter nigricans (strain ATCC 23147 / DSM 23189 / NBRC 102662 / NCIMB 1420 / SS-2)</name>
    <name type="common">Lewinella nigricans</name>
    <dbReference type="NCBI Taxonomy" id="1122177"/>
    <lineage>
        <taxon>Bacteria</taxon>
        <taxon>Pseudomonadati</taxon>
        <taxon>Bacteroidota</taxon>
        <taxon>Saprospiria</taxon>
        <taxon>Saprospirales</taxon>
        <taxon>Lewinellaceae</taxon>
        <taxon>Flavilitoribacter</taxon>
    </lineage>
</organism>
<dbReference type="GO" id="GO:0003677">
    <property type="term" value="F:DNA binding"/>
    <property type="evidence" value="ECO:0007669"/>
    <property type="project" value="UniProtKB-UniRule"/>
</dbReference>
<gene>
    <name evidence="4" type="ORF">CRP01_02255</name>
</gene>
<dbReference type="EMBL" id="PDUD01000002">
    <property type="protein sequence ID" value="PHN08326.1"/>
    <property type="molecule type" value="Genomic_DNA"/>
</dbReference>
<dbReference type="GO" id="GO:0000160">
    <property type="term" value="P:phosphorelay signal transduction system"/>
    <property type="evidence" value="ECO:0007669"/>
    <property type="project" value="InterPro"/>
</dbReference>
<protein>
    <submittedName>
        <fullName evidence="4">Transcriptional regulator</fullName>
    </submittedName>
</protein>
<dbReference type="InterPro" id="IPR001867">
    <property type="entry name" value="OmpR/PhoB-type_DNA-bd"/>
</dbReference>
<evidence type="ECO:0000256" key="1">
    <source>
        <dbReference type="ARBA" id="ARBA00023125"/>
    </source>
</evidence>
<evidence type="ECO:0000313" key="5">
    <source>
        <dbReference type="Proteomes" id="UP000223913"/>
    </source>
</evidence>
<dbReference type="InterPro" id="IPR016032">
    <property type="entry name" value="Sig_transdc_resp-reg_C-effctor"/>
</dbReference>
<dbReference type="Gene3D" id="1.10.10.10">
    <property type="entry name" value="Winged helix-like DNA-binding domain superfamily/Winged helix DNA-binding domain"/>
    <property type="match status" value="1"/>
</dbReference>
<keyword evidence="5" id="KW-1185">Reference proteome</keyword>
<feature type="domain" description="OmpR/PhoB-type" evidence="3">
    <location>
        <begin position="163"/>
        <end position="260"/>
    </location>
</feature>
<dbReference type="Pfam" id="PF00486">
    <property type="entry name" value="Trans_reg_C"/>
    <property type="match status" value="1"/>
</dbReference>
<reference evidence="4 5" key="1">
    <citation type="submission" date="2017-10" db="EMBL/GenBank/DDBJ databases">
        <title>The draft genome sequence of Lewinella nigricans NBRC 102662.</title>
        <authorList>
            <person name="Wang K."/>
        </authorList>
    </citation>
    <scope>NUCLEOTIDE SEQUENCE [LARGE SCALE GENOMIC DNA]</scope>
    <source>
        <strain evidence="4 5">NBRC 102662</strain>
    </source>
</reference>
<evidence type="ECO:0000256" key="2">
    <source>
        <dbReference type="PROSITE-ProRule" id="PRU01091"/>
    </source>
</evidence>
<feature type="DNA-binding region" description="OmpR/PhoB-type" evidence="2">
    <location>
        <begin position="163"/>
        <end position="260"/>
    </location>
</feature>
<name>A0A2D0NIY5_FLAN2</name>
<dbReference type="SUPFAM" id="SSF46894">
    <property type="entry name" value="C-terminal effector domain of the bipartite response regulators"/>
    <property type="match status" value="1"/>
</dbReference>
<proteinExistence type="predicted"/>
<comment type="caution">
    <text evidence="4">The sequence shown here is derived from an EMBL/GenBank/DDBJ whole genome shotgun (WGS) entry which is preliminary data.</text>
</comment>
<dbReference type="GO" id="GO:0006355">
    <property type="term" value="P:regulation of DNA-templated transcription"/>
    <property type="evidence" value="ECO:0007669"/>
    <property type="project" value="InterPro"/>
</dbReference>
<dbReference type="AlphaFoldDB" id="A0A2D0NIY5"/>
<sequence length="264" mass="29522">MIGHQLLLCLGDKESRVLPIRKIDERYKISFEREFGMDPDDIAKVINRVMAETQTSTRYLVEVEQCTTEEVVHVLVFGSSSILPCGGRDLPEDCYSFFITLLDELEAVESSETAALSSDHPSLGPPETSPGPLRSALLMVPIFLLIGFLGYLMRKKDPLPSDPNLIPIGASQFDKKNMTLTFDGQTVELSNKETELLLLLHTHANEPVEREILLQKVWGDEGDYVGRTLDVFISKLRKKLEADDHVKIVNIRAVGYKLIVNAPA</sequence>
<dbReference type="InterPro" id="IPR036388">
    <property type="entry name" value="WH-like_DNA-bd_sf"/>
</dbReference>
<evidence type="ECO:0000313" key="4">
    <source>
        <dbReference type="EMBL" id="PHN08326.1"/>
    </source>
</evidence>
<dbReference type="CDD" id="cd00383">
    <property type="entry name" value="trans_reg_C"/>
    <property type="match status" value="1"/>
</dbReference>
<dbReference type="PROSITE" id="PS51755">
    <property type="entry name" value="OMPR_PHOB"/>
    <property type="match status" value="1"/>
</dbReference>
<evidence type="ECO:0000259" key="3">
    <source>
        <dbReference type="PROSITE" id="PS51755"/>
    </source>
</evidence>
<accession>A0A2D0NIY5</accession>
<keyword evidence="1 2" id="KW-0238">DNA-binding</keyword>
<dbReference type="SMART" id="SM00862">
    <property type="entry name" value="Trans_reg_C"/>
    <property type="match status" value="1"/>
</dbReference>
<dbReference type="OrthoDB" id="7556122at2"/>